<feature type="compositionally biased region" description="Low complexity" evidence="1">
    <location>
        <begin position="616"/>
        <end position="642"/>
    </location>
</feature>
<feature type="transmembrane region" description="Helical" evidence="2">
    <location>
        <begin position="385"/>
        <end position="404"/>
    </location>
</feature>
<keyword evidence="2" id="KW-1133">Transmembrane helix</keyword>
<keyword evidence="2" id="KW-0812">Transmembrane</keyword>
<evidence type="ECO:0000256" key="2">
    <source>
        <dbReference type="SAM" id="Phobius"/>
    </source>
</evidence>
<name>A0A7R9TJ29_9VIRI</name>
<feature type="region of interest" description="Disordered" evidence="1">
    <location>
        <begin position="591"/>
        <end position="670"/>
    </location>
</feature>
<proteinExistence type="predicted"/>
<feature type="transmembrane region" description="Helical" evidence="2">
    <location>
        <begin position="542"/>
        <end position="560"/>
    </location>
</feature>
<organism evidence="3">
    <name type="scientific">Prasinoderma coloniale</name>
    <dbReference type="NCBI Taxonomy" id="156133"/>
    <lineage>
        <taxon>Eukaryota</taxon>
        <taxon>Viridiplantae</taxon>
        <taxon>Prasinodermophyta</taxon>
        <taxon>Prasinodermophyceae</taxon>
        <taxon>Prasinodermales</taxon>
        <taxon>Prasinodermaceae</taxon>
        <taxon>Prasinoderma</taxon>
    </lineage>
</organism>
<evidence type="ECO:0000256" key="1">
    <source>
        <dbReference type="SAM" id="MobiDB-lite"/>
    </source>
</evidence>
<gene>
    <name evidence="3" type="ORF">PCOL08062_LOCUS4696</name>
</gene>
<keyword evidence="2" id="KW-0472">Membrane</keyword>
<reference evidence="3" key="1">
    <citation type="submission" date="2021-01" db="EMBL/GenBank/DDBJ databases">
        <authorList>
            <person name="Corre E."/>
            <person name="Pelletier E."/>
            <person name="Niang G."/>
            <person name="Scheremetjew M."/>
            <person name="Finn R."/>
            <person name="Kale V."/>
            <person name="Holt S."/>
            <person name="Cochrane G."/>
            <person name="Meng A."/>
            <person name="Brown T."/>
            <person name="Cohen L."/>
        </authorList>
    </citation>
    <scope>NUCLEOTIDE SEQUENCE</scope>
    <source>
        <strain evidence="3">CCMP1413</strain>
    </source>
</reference>
<sequence>MASPAQQAGDEWGLVSALDATPVASARRRCAAMFLALLALLDLGRVLLLVDGILREAVIDECPSAWDQAGGEGRASAPLGAGAERLAPVVHDFLLDTDDTVNDACAPTSRGAAVATARSVHFFGVQLPPHFARLSIITENRHVSELPSAADLLLEFGGVRAALSAYVNDTSALKRAATAAWERHVCARALETEEAVAAEIEATRKLWLVKSVAELELEREAVVLREECTAATARRIERVAARKAMFLPPAPLLPRGSSRQSEDANDGHDRPFEDLDLSRQDLTFIAMCTLWFIVSTAALCFMLLAPLRHDMRQIGELAMGWCERRQRAGLQQDAGTASSSRDRNLRAARAGAPHKIIGDGFNRTGARLCAAEQARQRTLALARRHLLCLAVLGAGGYILHAAAYEYGWLDRGARVTAFVHHMAWSLEPFISREDGCWSNILSEGVPFVLHIARSYAWMVPLAKFGGACRALSAQQHELRMALEGGSIALPRAHEWLHTATTACQQISELTSPFLTIFVFGAVALAIFGLYSVLFVGMSPSQLFVVSGWGVIDLVALSALLRAGVEVSDAAGELASCLDQPMVIQRYTAITRPGAPEHGSTRSNGWSENSGGGGGVSPTARSPAPLSPARLAPYSAGSSGSGAREATNHCDSQQHPESGSARSSSHSPSVFSRGQKVPALALAGSTMRSDGSARGAVIAPPTTRQAASLASARFASLEAHAQLADLRGAALRSPPCVVIAGVVRLDREFVGQVVLALATYFFLLATW</sequence>
<evidence type="ECO:0000313" key="3">
    <source>
        <dbReference type="EMBL" id="CAD8236533.1"/>
    </source>
</evidence>
<dbReference type="EMBL" id="HBDZ01006146">
    <property type="protein sequence ID" value="CAD8236533.1"/>
    <property type="molecule type" value="Transcribed_RNA"/>
</dbReference>
<dbReference type="AlphaFoldDB" id="A0A7R9TJ29"/>
<accession>A0A7R9TJ29</accession>
<feature type="region of interest" description="Disordered" evidence="1">
    <location>
        <begin position="250"/>
        <end position="272"/>
    </location>
</feature>
<feature type="compositionally biased region" description="Basic and acidic residues" evidence="1">
    <location>
        <begin position="260"/>
        <end position="272"/>
    </location>
</feature>
<feature type="transmembrane region" description="Helical" evidence="2">
    <location>
        <begin position="282"/>
        <end position="304"/>
    </location>
</feature>
<feature type="transmembrane region" description="Helical" evidence="2">
    <location>
        <begin position="513"/>
        <end position="535"/>
    </location>
</feature>
<protein>
    <submittedName>
        <fullName evidence="3">Uncharacterized protein</fullName>
    </submittedName>
</protein>
<feature type="compositionally biased region" description="Low complexity" evidence="1">
    <location>
        <begin position="657"/>
        <end position="670"/>
    </location>
</feature>